<dbReference type="InterPro" id="IPR036282">
    <property type="entry name" value="Glutathione-S-Trfase_C_sf"/>
</dbReference>
<keyword evidence="4" id="KW-1185">Reference proteome</keyword>
<dbReference type="InterPro" id="IPR036249">
    <property type="entry name" value="Thioredoxin-like_sf"/>
</dbReference>
<dbReference type="InterPro" id="IPR050213">
    <property type="entry name" value="GST_superfamily"/>
</dbReference>
<evidence type="ECO:0000313" key="3">
    <source>
        <dbReference type="EMBL" id="KAF9951823.1"/>
    </source>
</evidence>
<dbReference type="Proteomes" id="UP000738359">
    <property type="component" value="Unassembled WGS sequence"/>
</dbReference>
<evidence type="ECO:0000313" key="4">
    <source>
        <dbReference type="Proteomes" id="UP000738359"/>
    </source>
</evidence>
<dbReference type="Gene3D" id="1.20.1050.10">
    <property type="match status" value="1"/>
</dbReference>
<dbReference type="AlphaFoldDB" id="A0A9P6J0A1"/>
<dbReference type="InterPro" id="IPR004046">
    <property type="entry name" value="GST_C"/>
</dbReference>
<comment type="caution">
    <text evidence="3">The sequence shown here is derived from an EMBL/GenBank/DDBJ whole genome shotgun (WGS) entry which is preliminary data.</text>
</comment>
<reference evidence="3" key="1">
    <citation type="journal article" date="2020" name="Fungal Divers.">
        <title>Resolving the Mortierellaceae phylogeny through synthesis of multi-gene phylogenetics and phylogenomics.</title>
        <authorList>
            <person name="Vandepol N."/>
            <person name="Liber J."/>
            <person name="Desiro A."/>
            <person name="Na H."/>
            <person name="Kennedy M."/>
            <person name="Barry K."/>
            <person name="Grigoriev I.V."/>
            <person name="Miller A.N."/>
            <person name="O'Donnell K."/>
            <person name="Stajich J.E."/>
            <person name="Bonito G."/>
        </authorList>
    </citation>
    <scope>NUCLEOTIDE SEQUENCE</scope>
    <source>
        <strain evidence="3">CK1249</strain>
    </source>
</reference>
<gene>
    <name evidence="3" type="ORF">BGZ70_000835</name>
</gene>
<dbReference type="PROSITE" id="PS50405">
    <property type="entry name" value="GST_CTER"/>
    <property type="match status" value="1"/>
</dbReference>
<dbReference type="PROSITE" id="PS50404">
    <property type="entry name" value="GST_NTER"/>
    <property type="match status" value="1"/>
</dbReference>
<feature type="domain" description="GST C-terminal" evidence="2">
    <location>
        <begin position="101"/>
        <end position="251"/>
    </location>
</feature>
<dbReference type="PANTHER" id="PTHR11571">
    <property type="entry name" value="GLUTATHIONE S-TRANSFERASE"/>
    <property type="match status" value="1"/>
</dbReference>
<dbReference type="Pfam" id="PF14497">
    <property type="entry name" value="GST_C_3"/>
    <property type="match status" value="1"/>
</dbReference>
<feature type="domain" description="GST N-terminal" evidence="1">
    <location>
        <begin position="20"/>
        <end position="99"/>
    </location>
</feature>
<dbReference type="GO" id="GO:0004364">
    <property type="term" value="F:glutathione transferase activity"/>
    <property type="evidence" value="ECO:0007669"/>
    <property type="project" value="TreeGrafter"/>
</dbReference>
<dbReference type="Gene3D" id="3.40.30.10">
    <property type="entry name" value="Glutaredoxin"/>
    <property type="match status" value="1"/>
</dbReference>
<dbReference type="PANTHER" id="PTHR11571:SF150">
    <property type="entry name" value="GLUTATHIONE S-TRANSFERASE"/>
    <property type="match status" value="1"/>
</dbReference>
<dbReference type="SUPFAM" id="SSF52833">
    <property type="entry name" value="Thioredoxin-like"/>
    <property type="match status" value="1"/>
</dbReference>
<organism evidence="3 4">
    <name type="scientific">Mortierella alpina</name>
    <name type="common">Oleaginous fungus</name>
    <name type="synonym">Mortierella renispora</name>
    <dbReference type="NCBI Taxonomy" id="64518"/>
    <lineage>
        <taxon>Eukaryota</taxon>
        <taxon>Fungi</taxon>
        <taxon>Fungi incertae sedis</taxon>
        <taxon>Mucoromycota</taxon>
        <taxon>Mortierellomycotina</taxon>
        <taxon>Mortierellomycetes</taxon>
        <taxon>Mortierellales</taxon>
        <taxon>Mortierellaceae</taxon>
        <taxon>Mortierella</taxon>
    </lineage>
</organism>
<evidence type="ECO:0000259" key="2">
    <source>
        <dbReference type="PROSITE" id="PS50405"/>
    </source>
</evidence>
<dbReference type="SUPFAM" id="SSF47616">
    <property type="entry name" value="GST C-terminal domain-like"/>
    <property type="match status" value="1"/>
</dbReference>
<dbReference type="GO" id="GO:0006749">
    <property type="term" value="P:glutathione metabolic process"/>
    <property type="evidence" value="ECO:0007669"/>
    <property type="project" value="TreeGrafter"/>
</dbReference>
<sequence length="251" mass="28436">MKTLNLDSEECSKLLTSPTLKYTHTYFGIHFGGINSRGVLAYADANWTPVYPSWPADKTNMPFELLPVLTITHPDGKSLELSENVAIDIFLAKQFGLHGNNAWEEALINSYYSHSNSMFFQETMFNYFWESVEKSEEERAKYLQKYLNETLPGWAKIHEASLVHNHTNGHYVGNRTTLADIRTTTLLAAIEEIFGKERIASVINETKTPAIAKLRATVESKLSYAAWINSDVYKKLSAGSKDLVKQQHPEL</sequence>
<dbReference type="EMBL" id="JAAAHY010001172">
    <property type="protein sequence ID" value="KAF9951823.1"/>
    <property type="molecule type" value="Genomic_DNA"/>
</dbReference>
<dbReference type="InterPro" id="IPR010987">
    <property type="entry name" value="Glutathione-S-Trfase_C-like"/>
</dbReference>
<dbReference type="InterPro" id="IPR004045">
    <property type="entry name" value="Glutathione_S-Trfase_N"/>
</dbReference>
<evidence type="ECO:0008006" key="5">
    <source>
        <dbReference type="Google" id="ProtNLM"/>
    </source>
</evidence>
<evidence type="ECO:0000259" key="1">
    <source>
        <dbReference type="PROSITE" id="PS50404"/>
    </source>
</evidence>
<protein>
    <recommendedName>
        <fullName evidence="5">Glutathione S-transferase</fullName>
    </recommendedName>
</protein>
<accession>A0A9P6J0A1</accession>
<proteinExistence type="predicted"/>
<dbReference type="OrthoDB" id="414243at2759"/>
<name>A0A9P6J0A1_MORAP</name>